<organism evidence="1 2">
    <name type="scientific">Solanum commersonii</name>
    <name type="common">Commerson's wild potato</name>
    <name type="synonym">Commerson's nightshade</name>
    <dbReference type="NCBI Taxonomy" id="4109"/>
    <lineage>
        <taxon>Eukaryota</taxon>
        <taxon>Viridiplantae</taxon>
        <taxon>Streptophyta</taxon>
        <taxon>Embryophyta</taxon>
        <taxon>Tracheophyta</taxon>
        <taxon>Spermatophyta</taxon>
        <taxon>Magnoliopsida</taxon>
        <taxon>eudicotyledons</taxon>
        <taxon>Gunneridae</taxon>
        <taxon>Pentapetalae</taxon>
        <taxon>asterids</taxon>
        <taxon>lamiids</taxon>
        <taxon>Solanales</taxon>
        <taxon>Solanaceae</taxon>
        <taxon>Solanoideae</taxon>
        <taxon>Solaneae</taxon>
        <taxon>Solanum</taxon>
    </lineage>
</organism>
<dbReference type="Proteomes" id="UP000824120">
    <property type="component" value="Chromosome 9"/>
</dbReference>
<keyword evidence="2" id="KW-1185">Reference proteome</keyword>
<accession>A0A9J5XCG3</accession>
<sequence>MLIEKDIMVRLVTDERRVLIGSLHTAPAIHELFHRHRCDWMARSPGSFTEEIVREFYASYVSTLRGSIDR</sequence>
<evidence type="ECO:0000313" key="1">
    <source>
        <dbReference type="EMBL" id="KAG5584926.1"/>
    </source>
</evidence>
<dbReference type="AlphaFoldDB" id="A0A9J5XCG3"/>
<dbReference type="EMBL" id="JACXVP010000009">
    <property type="protein sequence ID" value="KAG5584926.1"/>
    <property type="molecule type" value="Genomic_DNA"/>
</dbReference>
<proteinExistence type="predicted"/>
<protein>
    <submittedName>
        <fullName evidence="1">Uncharacterized protein</fullName>
    </submittedName>
</protein>
<dbReference type="OrthoDB" id="1327928at2759"/>
<name>A0A9J5XCG3_SOLCO</name>
<evidence type="ECO:0000313" key="2">
    <source>
        <dbReference type="Proteomes" id="UP000824120"/>
    </source>
</evidence>
<reference evidence="1 2" key="1">
    <citation type="submission" date="2020-09" db="EMBL/GenBank/DDBJ databases">
        <title>De no assembly of potato wild relative species, Solanum commersonii.</title>
        <authorList>
            <person name="Cho K."/>
        </authorList>
    </citation>
    <scope>NUCLEOTIDE SEQUENCE [LARGE SCALE GENOMIC DNA]</scope>
    <source>
        <strain evidence="1">LZ3.2</strain>
        <tissue evidence="1">Leaf</tissue>
    </source>
</reference>
<gene>
    <name evidence="1" type="ORF">H5410_045360</name>
</gene>
<comment type="caution">
    <text evidence="1">The sequence shown here is derived from an EMBL/GenBank/DDBJ whole genome shotgun (WGS) entry which is preliminary data.</text>
</comment>